<dbReference type="Pfam" id="PF14765">
    <property type="entry name" value="PS-DH"/>
    <property type="match status" value="2"/>
</dbReference>
<organism evidence="13 14">
    <name type="scientific">Flavivirga jejuensis</name>
    <dbReference type="NCBI Taxonomy" id="870487"/>
    <lineage>
        <taxon>Bacteria</taxon>
        <taxon>Pseudomonadati</taxon>
        <taxon>Bacteroidota</taxon>
        <taxon>Flavobacteriia</taxon>
        <taxon>Flavobacteriales</taxon>
        <taxon>Flavobacteriaceae</taxon>
        <taxon>Flavivirga</taxon>
    </lineage>
</organism>
<proteinExistence type="predicted"/>
<dbReference type="Gene3D" id="3.40.50.720">
    <property type="entry name" value="NAD(P)-binding Rossmann-like Domain"/>
    <property type="match status" value="2"/>
</dbReference>
<protein>
    <submittedName>
        <fullName evidence="13">SDR family NAD(P)-dependent oxidoreductase</fullName>
    </submittedName>
</protein>
<dbReference type="SMART" id="SM00823">
    <property type="entry name" value="PKS_PP"/>
    <property type="match status" value="4"/>
</dbReference>
<dbReference type="InterPro" id="IPR020806">
    <property type="entry name" value="PKS_PP-bd"/>
</dbReference>
<dbReference type="Pfam" id="PF08659">
    <property type="entry name" value="KR"/>
    <property type="match status" value="2"/>
</dbReference>
<feature type="domain" description="PKS/mFAS DH" evidence="12">
    <location>
        <begin position="2626"/>
        <end position="2916"/>
    </location>
</feature>
<dbReference type="SUPFAM" id="SSF53901">
    <property type="entry name" value="Thiolase-like"/>
    <property type="match status" value="3"/>
</dbReference>
<dbReference type="InterPro" id="IPR054514">
    <property type="entry name" value="RhiE-like_linker"/>
</dbReference>
<dbReference type="InterPro" id="IPR036736">
    <property type="entry name" value="ACP-like_sf"/>
</dbReference>
<dbReference type="CDD" id="cd08953">
    <property type="entry name" value="KR_2_SDR_x"/>
    <property type="match status" value="2"/>
</dbReference>
<dbReference type="PROSITE" id="PS00606">
    <property type="entry name" value="KS3_1"/>
    <property type="match status" value="1"/>
</dbReference>
<accession>A0ABT8WVN7</accession>
<dbReference type="InterPro" id="IPR016039">
    <property type="entry name" value="Thiolase-like"/>
</dbReference>
<feature type="region of interest" description="C-terminal hotdog fold" evidence="8">
    <location>
        <begin position="2765"/>
        <end position="2916"/>
    </location>
</feature>
<feature type="domain" description="Carrier" evidence="10">
    <location>
        <begin position="3470"/>
        <end position="3546"/>
    </location>
</feature>
<dbReference type="Gene3D" id="3.40.47.10">
    <property type="match status" value="3"/>
</dbReference>
<feature type="domain" description="Ketosynthase family 3 (KS3)" evidence="11">
    <location>
        <begin position="3603"/>
        <end position="4042"/>
    </location>
</feature>
<keyword evidence="4" id="KW-0963">Cytoplasm</keyword>
<dbReference type="RefSeq" id="WP_303304579.1">
    <property type="nucleotide sequence ID" value="NZ_JAUOEL010000018.1"/>
</dbReference>
<dbReference type="Pfam" id="PF22621">
    <property type="entry name" value="CurL-like_PKS_C"/>
    <property type="match status" value="1"/>
</dbReference>
<dbReference type="InterPro" id="IPR014031">
    <property type="entry name" value="Ketoacyl_synth_C"/>
</dbReference>
<dbReference type="InterPro" id="IPR042104">
    <property type="entry name" value="PKS_dehydratase_sf"/>
</dbReference>
<dbReference type="InterPro" id="IPR057326">
    <property type="entry name" value="KR_dom"/>
</dbReference>
<dbReference type="Gene3D" id="3.10.129.110">
    <property type="entry name" value="Polyketide synthase dehydratase"/>
    <property type="match status" value="3"/>
</dbReference>
<feature type="region of interest" description="N-terminal hotdog fold" evidence="8">
    <location>
        <begin position="1090"/>
        <end position="1215"/>
    </location>
</feature>
<keyword evidence="14" id="KW-1185">Reference proteome</keyword>
<feature type="region of interest" description="C-terminal hotdog fold" evidence="8">
    <location>
        <begin position="128"/>
        <end position="273"/>
    </location>
</feature>
<feature type="active site" description="Proton donor; for dehydratase activity" evidence="8">
    <location>
        <position position="187"/>
    </location>
</feature>
<feature type="region of interest" description="C-terminal hotdog fold" evidence="8">
    <location>
        <begin position="4377"/>
        <end position="4389"/>
    </location>
</feature>
<dbReference type="InterPro" id="IPR009081">
    <property type="entry name" value="PP-bd_ACP"/>
</dbReference>
<dbReference type="InterPro" id="IPR020841">
    <property type="entry name" value="PKS_Beta-ketoAc_synthase_dom"/>
</dbReference>
<evidence type="ECO:0000256" key="3">
    <source>
        <dbReference type="ARBA" id="ARBA00022450"/>
    </source>
</evidence>
<feature type="region of interest" description="N-terminal hotdog fold" evidence="8">
    <location>
        <begin position="4238"/>
        <end position="4364"/>
    </location>
</feature>
<feature type="domain" description="Carrier" evidence="10">
    <location>
        <begin position="1887"/>
        <end position="1961"/>
    </location>
</feature>
<dbReference type="PANTHER" id="PTHR43775:SF37">
    <property type="entry name" value="SI:DKEY-61P9.11"/>
    <property type="match status" value="1"/>
</dbReference>
<feature type="domain" description="Carrier" evidence="10">
    <location>
        <begin position="3362"/>
        <end position="3439"/>
    </location>
</feature>
<dbReference type="SMART" id="SM00822">
    <property type="entry name" value="PKS_KR"/>
    <property type="match status" value="2"/>
</dbReference>
<dbReference type="InterPro" id="IPR013968">
    <property type="entry name" value="PKS_KR"/>
</dbReference>
<dbReference type="InterPro" id="IPR014030">
    <property type="entry name" value="Ketoacyl_synth_N"/>
</dbReference>
<dbReference type="InterPro" id="IPR050091">
    <property type="entry name" value="PKS_NRPS_Biosynth_Enz"/>
</dbReference>
<dbReference type="InterPro" id="IPR018201">
    <property type="entry name" value="Ketoacyl_synth_AS"/>
</dbReference>
<evidence type="ECO:0000259" key="11">
    <source>
        <dbReference type="PROSITE" id="PS52004"/>
    </source>
</evidence>
<gene>
    <name evidence="13" type="ORF">Q4Q40_23920</name>
</gene>
<dbReference type="PROSITE" id="PS00012">
    <property type="entry name" value="PHOSPHOPANTETHEINE"/>
    <property type="match status" value="1"/>
</dbReference>
<dbReference type="InterPro" id="IPR049552">
    <property type="entry name" value="PKS_DH_N"/>
</dbReference>
<keyword evidence="7" id="KW-0677">Repeat</keyword>
<dbReference type="Pfam" id="PF02801">
    <property type="entry name" value="Ketoacyl-synt_C"/>
    <property type="match status" value="3"/>
</dbReference>
<dbReference type="InterPro" id="IPR036291">
    <property type="entry name" value="NAD(P)-bd_dom_sf"/>
</dbReference>
<keyword evidence="3" id="KW-0596">Phosphopantetheine</keyword>
<dbReference type="SMART" id="SM01294">
    <property type="entry name" value="PKS_PP_betabranch"/>
    <property type="match status" value="1"/>
</dbReference>
<evidence type="ECO:0000313" key="13">
    <source>
        <dbReference type="EMBL" id="MDO5977252.1"/>
    </source>
</evidence>
<evidence type="ECO:0000256" key="5">
    <source>
        <dbReference type="ARBA" id="ARBA00022553"/>
    </source>
</evidence>
<feature type="compositionally biased region" description="Basic and acidic residues" evidence="9">
    <location>
        <begin position="407"/>
        <end position="427"/>
    </location>
</feature>
<dbReference type="Gene3D" id="3.10.129.10">
    <property type="entry name" value="Hotdog Thioesterase"/>
    <property type="match status" value="1"/>
</dbReference>
<dbReference type="InterPro" id="IPR049900">
    <property type="entry name" value="PKS_mFAS_DH"/>
</dbReference>
<dbReference type="SUPFAM" id="SSF51735">
    <property type="entry name" value="NAD(P)-binding Rossmann-fold domains"/>
    <property type="match status" value="2"/>
</dbReference>
<feature type="domain" description="Ketosynthase family 3 (KS3)" evidence="11">
    <location>
        <begin position="447"/>
        <end position="885"/>
    </location>
</feature>
<dbReference type="Proteomes" id="UP001176806">
    <property type="component" value="Unassembled WGS sequence"/>
</dbReference>
<feature type="region of interest" description="N-terminal hotdog fold" evidence="8">
    <location>
        <begin position="2626"/>
        <end position="2752"/>
    </location>
</feature>
<evidence type="ECO:0000256" key="1">
    <source>
        <dbReference type="ARBA" id="ARBA00004496"/>
    </source>
</evidence>
<dbReference type="PROSITE" id="PS50075">
    <property type="entry name" value="CARRIER"/>
    <property type="match status" value="4"/>
</dbReference>
<keyword evidence="6" id="KW-0808">Transferase</keyword>
<evidence type="ECO:0000256" key="8">
    <source>
        <dbReference type="PROSITE-ProRule" id="PRU01363"/>
    </source>
</evidence>
<dbReference type="Pfam" id="PF21089">
    <property type="entry name" value="PKS_DH_N"/>
    <property type="match status" value="3"/>
</dbReference>
<reference evidence="13" key="1">
    <citation type="submission" date="2023-07" db="EMBL/GenBank/DDBJ databases">
        <title>Two novel species in the genus Flavivirga.</title>
        <authorList>
            <person name="Kwon K."/>
        </authorList>
    </citation>
    <scope>NUCLEOTIDE SEQUENCE</scope>
    <source>
        <strain evidence="13">KACC 14158</strain>
    </source>
</reference>
<dbReference type="EMBL" id="JAUOEL010000018">
    <property type="protein sequence ID" value="MDO5977252.1"/>
    <property type="molecule type" value="Genomic_DNA"/>
</dbReference>
<dbReference type="SUPFAM" id="SSF47336">
    <property type="entry name" value="ACP-like"/>
    <property type="match status" value="4"/>
</dbReference>
<comment type="pathway">
    <text evidence="2">Antibiotic biosynthesis.</text>
</comment>
<comment type="subcellular location">
    <subcellularLocation>
        <location evidence="1">Cytoplasm</location>
    </subcellularLocation>
</comment>
<feature type="region of interest" description="N-terminal hotdog fold" evidence="8">
    <location>
        <begin position="1"/>
        <end position="111"/>
    </location>
</feature>
<feature type="domain" description="PKS/mFAS DH" evidence="12">
    <location>
        <begin position="1090"/>
        <end position="1370"/>
    </location>
</feature>
<feature type="active site" description="Proton donor; for dehydratase activity" evidence="8">
    <location>
        <position position="2827"/>
    </location>
</feature>
<feature type="domain" description="PKS/mFAS DH" evidence="12">
    <location>
        <begin position="1"/>
        <end position="273"/>
    </location>
</feature>
<feature type="domain" description="Carrier" evidence="10">
    <location>
        <begin position="310"/>
        <end position="384"/>
    </location>
</feature>
<evidence type="ECO:0000313" key="14">
    <source>
        <dbReference type="Proteomes" id="UP001176806"/>
    </source>
</evidence>
<comment type="caution">
    <text evidence="13">The sequence shown here is derived from an EMBL/GenBank/DDBJ whole genome shotgun (WGS) entry which is preliminary data.</text>
</comment>
<evidence type="ECO:0000256" key="6">
    <source>
        <dbReference type="ARBA" id="ARBA00022679"/>
    </source>
</evidence>
<feature type="domain" description="PKS/mFAS DH" evidence="12">
    <location>
        <begin position="4238"/>
        <end position="4389"/>
    </location>
</feature>
<evidence type="ECO:0000256" key="4">
    <source>
        <dbReference type="ARBA" id="ARBA00022490"/>
    </source>
</evidence>
<dbReference type="Gene3D" id="1.10.1200.10">
    <property type="entry name" value="ACP-like"/>
    <property type="match status" value="4"/>
</dbReference>
<evidence type="ECO:0000256" key="7">
    <source>
        <dbReference type="ARBA" id="ARBA00022737"/>
    </source>
</evidence>
<evidence type="ECO:0000259" key="12">
    <source>
        <dbReference type="PROSITE" id="PS52019"/>
    </source>
</evidence>
<feature type="non-terminal residue" evidence="13">
    <location>
        <position position="4389"/>
    </location>
</feature>
<dbReference type="Gene3D" id="1.10.1240.100">
    <property type="match status" value="3"/>
</dbReference>
<dbReference type="Pfam" id="PF22336">
    <property type="entry name" value="RhiE-like_linker"/>
    <property type="match status" value="2"/>
</dbReference>
<feature type="region of interest" description="Disordered" evidence="9">
    <location>
        <begin position="407"/>
        <end position="440"/>
    </location>
</feature>
<comment type="caution">
    <text evidence="8">Lacks conserved residue(s) required for the propagation of feature annotation.</text>
</comment>
<sequence>MQDNLIIHSTHPLIQNHKVFGQSVLPGLAYIDLLYLLFMENGVNFDSLELRNFSIHNPLIVGPQDSVQLSIQCIDNNKGCWNIKIEKQTENKTTTLEKKLYLQAEMHLTDTLEFKDSIKPNGIIKSTKKKVDLETIYKQCRDNNLVHTGLMKPSGTIHKSKDAIYIEIFADTENNTSDLLFHPALIDGSCIGSSELIASILNENGKLYLPLFFESFKASEPFDKKVFAKIKSSDVRKTKELIYITIEFFSASGNKVGELKNFASKIVRNSFEPGSENIEDVNIKNSNRPNKIPLAESGNYSNKSKPHSKVSMEAYLKRIFSEQLLIPFEEIDSESGYYEMGLASANLLQIVELIGTEVGIELSPTLLFEYTNISELSTYLSESFLPDQESQLDNNLSKEDASFIDTKAKDKEEVPKEPEKTNEKFFQSDEQSNTDSFKRKKKKSSKYKEIAIIGISGRYPSASNIDIFWKNLLEGKDCITKIPKSRWDSDQFEGLVSPSGKTLSKWGGFLNDVKSFDPQFFRISPREAEIMDPQERLFLETCWETIENASYTPDTLVEPVGSNKRNMVGVFVGVMHKDYTLVGEQNNNGGYVTPLSLNYASIPNRVSYFCNFHGPSIAVDTVCSSSLTAMHLAIQSIQNGECEVALTGGVNLSLHPSKYLTYGMMDMHSSDGHCKTFGKGGDGYVSSEGVGAVLLKPLSKAIEDGDNIYSVVKGSVINHVGKVSGIMVPSPVAQGDMISMCFEKTGIDPRTISYVEAHGTGTSLGDPIEIEGLIKGYKKYTQEKQFCAIGSVKSNIGHAEAAAGIAGLSKVVLQLYHKTLVPSLHSNEINPLLKIEETPFFIQHKSVKWKRPIIKENNLEKEYPRRAGISSFGATGSNVHILLEEYIQYEQKKPFYNSKDTSIKLIPLSARDDERLKVYASKLLTFLKTSNFSLKKSLKKISERKKINLIELAYSLQVGREPMKSRVVFATNDLSKLIMQLESFLDGKENIPNCWIGNLKKNKESINLFTNDEDLDELLQKWISKGKYKKIAELWAKGFSMDWSLFYTADSPNRTNLPTYPFAKEHYWLPSTPPKIKYGIPGNKKEKSLHYFLDKNTSDLNSLRYSSYLDYNKTSHRGLLEIHPRNSTVSILLEMVIQAIFQSIEPEHKDNKNIRLKDLVVKAPLHLKEDQKKTDIRLYNNIDEQIDYIIYSDSVEGNKTYLEGSSELFYSSGQLKSLNENELDITHSFENSQECYEALGIAYNKKWQGLKSLITTSKGEARAKITLHDDIALTQQFYIINPTVVECLNQVGSFLSKNDTDDQLNHLYLSSVDKLEVYKRPDKSTILIMGPCSGIGDENKFDVNICSTDGEVCVSMNGVSLTKESNKNHEHKSILHNNHNYSLENEHNEIMTFKEEWKKNLIYPIPKSKPKIVVCFFQKSDDPLIFSSMWKELIKGELIFVFEGSEYKKIKTNHYSISYKDKQQYFTLFKSIKESYGQLDGVVYNWNLAGLNSNEDDYLAIINILHGIASTSLNPYRLLLVGLLKNNLLDCYKKSWIGFERSLKFILSQLKVSVLYEIENEESKTRTADLASRIAKEFFYKPETVLYKNNIRYIKKIKPYKFINKKNILRQGKTYLITGGFGELGKLLTSYLSKKYKSNIILVGRSSIDDRKSSFIKDCEAEGSKLFYIQSDVTDMENMSAGIKKAKKLFGKIDGVIHAAGLEGSGSIFEKKIEEFKKTIHPKINGTLALDRLFKHDVLDFMCFFSSTAAILGDFGTCDYSVGNRFQIAYSYFRNSLINSGERFGRTVVINWPLWKDGGMGVDEIDNVQMYLKSSGQDFLLTNEGMELFEQILASETDQCIVIKGSKIKAHRFLKLTDDASNDNQSEAKNLVRKNISSAINSLDIDICLERDLKTISSEILKLDEEKIDVDENLVDFGFDSVSMTLFASELSEKFNLNIAPSVFFNYPTLIKIQKYLIDNYHKTLKKYYTKEEEEYLPIDNPSSKTKLLDRKHTRQSTGWKNKSKNQNEPLAIIGMSGRFPGARNTNEMWDILSQGKDAVKEIPLDRFDWENYYCKDASDPNKINTKWCACIPGVREFDPLFFEISPKEAENMDPRQRLLLQETWNALEDAGYGKNHLESKKIGVFVGTEQGDYQSLAFKNGNITSNHDGILASRLSYFLNLKGPVISINTACSSGLVAVHQAWNSLKNGDCDTAIAAGVNLMLTPMAYLGMSRAGMLSSDGKCFTFDKRANGLVPGEAVVAVVLKKLSKAIEDGDPIHALIKGSGINYDGKTNGITAPSGLSQTELLKEVYNKHEINPKDISYVIAHGTGTKLGDPVEANALIEAFKGYTDKQDYCALSSTKTNFGHTFAASGLVSLVSLIQAMRHKTIPASLNFREINNFINLPESPFYVNKTNTKWLNESGQPLLGAVSAFGMSGTNAHIVMESYNTKESNKSFTEFLHFLLPISAKTEEALDTKISTLLRFLKDKNEYPNSILQLSYTLQTGRYHFDYRCAIIATNLNEALLLLEQASRKEDHSGIFRGHFKRNTIHDNALKQQAEEFLQKESTTSIPRNEYKKSFTALATLYSQGYNPDWNLLYRGIKPKRISLPGYPFAREHYWVPDSNDKIGTLDTGIIKGYASKTILHPLVQENTSDFSQQRYSSEFTGEEFFLKNHVVQGQHLLPGVAYLEMARESVAQSLNGKYEKETVIRLKNVVWMKPFTINGQSTQLDISLSLQDDGKIDYQIYREGDIYGQGLAELYSKELLLNESEYLNIDIEVLKDNCQQRILSSEECYGIFKKMKLEYGLAHQSIKTLYIGSKQALAKLELPESLADSLKDYVLHPSIMDAAFQASIGTVIGTLTQDSPIKSSLPYALEELTVIDPCTTNMWAWVRLSPTSTTNDKIQKIDIDLCDATGKICVKIKSFSSRVLEENRTPQTLREDGLLLLSKNWKQGHGTYSDEEYDYREVILFEFGDETFLSELSEKLNITIIDNSNDLRKELSENFVTGTKQVFHKIQQLMLLKDKGRILLQIVIPCNDSKLLLSAISGLLKTARLENPKLIIQLIEVQSGDSVKVLTSKLKKNANYPEDIHISYANGIKEVEEFKIYDENVKRLMPWKNNGVYLISGGAGSLGLIWVKEIISRVKKPTFILLGRSTLSQSKHKKLDQLRALDATIHYRQVDISNKEKVKGSIDHILENFGKIDGIIHCAGIVKDNFIIKKTQLELEEVISPKVSGIISLDEASKSIPLDFFMCFSSISAVFGNIGQSDYATANTFLDRYVEYRNKLVRTGKRYGKTLSINWPLWKDGGMNVNQQIQNTIRQTSGLAPMKTIIGIESLYSAFASDLDQIIVLEGDLIKIKEKLHLIDSKYHTRTFDKKITEEEILQRVQKTLIQQVTHILDVRSEEIDVDTELIEYGFDEVVLNEFVSKINEELDLKLTPKILFEYGSIHGIAKYLSENYFEILIANIDETTAEPISKLSEIKRSSIAPKLLKEKAIKFFKKLLSDELNIPIKRIEADAPLEKYGINSLIIVQLTNALELFFGTLSKTLFFEYHDINDLTDYFLNNYNDQLLQILSLNEETSYSAESSKNEKIAFQKRINFSLSSSKKEIQPVSTEKKTETNGVLDIAIIGMSGRYPGAKNLDVFWKNLKEGKDSITEIPKERWDNSLYFDNDKTKTGKTYSKWGGFIEGVNHFDPLFFNISPKEAEFMDPQERLFLECVYHTIEDAGYTKESLSQYNSNGMDGNVGVFVGVMYEEYQFFGIEETLKGNPIALAGSPSSIANRVSYFFNFHGPCLAVDTMCSSSITAIQLACQNIQDGNCEVAIAGGVNVSIHPHKYIMLSDGRFVSSKGKCESFGEGGDGYVPGEGVGSILLKPLSKAVEDRDNIYGVIKGVSINHGGKTNGYSVPNPNAQANAIKNAIRKSGINPKAISYIEAHGTGTSLGDPIEITGLKKAFQDFTDENQFCDIGSAKSNIGHCESAAGIAGVTKVLLQLKHSQIVPSLHSKTLNPNIDFINSPFSVNQELKHWKRPKLKVNGVDTTFPKIAGISSFGAGGSNAHVIIEEFREKKTDDSEALTVLKRPVLIVLSAKNKERLNEYVLSLLNLFNQEEYSNKDLVNIAYTLQIGRESMEERLAIIVKSVEELVLKLKAILNKEIDNKDIIIGRIEKNSETLSVLLDDDISSTIETWINKGKYDKFLELWVKGLVFDWNLLYRDIKPKRISLPGYPFAREHYWVPDSNDKIGTLDTGRIKGYASKTILHPLVQENTSDFSQQRYSSEFTGEEFFLKDHVVQGQHLLPGVAYLEMARESVAQSLNGKYEKETVIRLKNVVWMKPFTINGQSTQLDISLSLQDDGKIDYQIYREGDIYGQGLAELYSKELLLNESEYLNIDIEVLKDNCQQRILSSEECYGI</sequence>
<feature type="domain" description="Ketosynthase family 3 (KS3)" evidence="11">
    <location>
        <begin position="2008"/>
        <end position="2427"/>
    </location>
</feature>
<dbReference type="InterPro" id="IPR049551">
    <property type="entry name" value="PKS_DH_C"/>
</dbReference>
<keyword evidence="5" id="KW-0597">Phosphoprotein</keyword>
<feature type="active site" description="Proton acceptor; for dehydratase activity" evidence="8">
    <location>
        <position position="2655"/>
    </location>
</feature>
<dbReference type="PANTHER" id="PTHR43775">
    <property type="entry name" value="FATTY ACID SYNTHASE"/>
    <property type="match status" value="1"/>
</dbReference>
<dbReference type="CDD" id="cd00833">
    <property type="entry name" value="PKS"/>
    <property type="match status" value="3"/>
</dbReference>
<feature type="active site" description="Proton acceptor; for dehydratase activity" evidence="8">
    <location>
        <position position="17"/>
    </location>
</feature>
<evidence type="ECO:0000259" key="10">
    <source>
        <dbReference type="PROSITE" id="PS50075"/>
    </source>
</evidence>
<evidence type="ECO:0000256" key="9">
    <source>
        <dbReference type="SAM" id="MobiDB-lite"/>
    </source>
</evidence>
<feature type="region of interest" description="C-terminal hotdog fold" evidence="8">
    <location>
        <begin position="1226"/>
        <end position="1370"/>
    </location>
</feature>
<dbReference type="SMART" id="SM00825">
    <property type="entry name" value="PKS_KS"/>
    <property type="match status" value="3"/>
</dbReference>
<dbReference type="Pfam" id="PF00550">
    <property type="entry name" value="PP-binding"/>
    <property type="match status" value="4"/>
</dbReference>
<evidence type="ECO:0000256" key="2">
    <source>
        <dbReference type="ARBA" id="ARBA00004792"/>
    </source>
</evidence>
<name>A0ABT8WVN7_9FLAO</name>
<dbReference type="InterPro" id="IPR006162">
    <property type="entry name" value="Ppantetheine_attach_site"/>
</dbReference>
<dbReference type="PROSITE" id="PS52004">
    <property type="entry name" value="KS3_2"/>
    <property type="match status" value="3"/>
</dbReference>
<dbReference type="PROSITE" id="PS52019">
    <property type="entry name" value="PKS_MFAS_DH"/>
    <property type="match status" value="4"/>
</dbReference>
<dbReference type="Pfam" id="PF00109">
    <property type="entry name" value="ketoacyl-synt"/>
    <property type="match status" value="3"/>
</dbReference>